<dbReference type="GO" id="GO:1904841">
    <property type="term" value="F:TORC2 complex binding"/>
    <property type="evidence" value="ECO:0007669"/>
    <property type="project" value="Ensembl"/>
</dbReference>
<organism evidence="2 3">
    <name type="scientific">Pseudonaja textilis</name>
    <name type="common">Eastern brown snake</name>
    <dbReference type="NCBI Taxonomy" id="8673"/>
    <lineage>
        <taxon>Eukaryota</taxon>
        <taxon>Metazoa</taxon>
        <taxon>Chordata</taxon>
        <taxon>Craniata</taxon>
        <taxon>Vertebrata</taxon>
        <taxon>Euteleostomi</taxon>
        <taxon>Lepidosauria</taxon>
        <taxon>Squamata</taxon>
        <taxon>Bifurcata</taxon>
        <taxon>Unidentata</taxon>
        <taxon>Episquamata</taxon>
        <taxon>Toxicofera</taxon>
        <taxon>Serpentes</taxon>
        <taxon>Colubroidea</taxon>
        <taxon>Elapidae</taxon>
        <taxon>Hydrophiinae</taxon>
        <taxon>Pseudonaja</taxon>
    </lineage>
</organism>
<dbReference type="GO" id="GO:0030838">
    <property type="term" value="P:positive regulation of actin filament polymerization"/>
    <property type="evidence" value="ECO:0007669"/>
    <property type="project" value="Ensembl"/>
</dbReference>
<reference evidence="2" key="2">
    <citation type="submission" date="2025-09" db="UniProtKB">
        <authorList>
            <consortium name="Ensembl"/>
        </authorList>
    </citation>
    <scope>IDENTIFICATION</scope>
</reference>
<dbReference type="GO" id="GO:0043066">
    <property type="term" value="P:negative regulation of apoptotic process"/>
    <property type="evidence" value="ECO:0007669"/>
    <property type="project" value="Ensembl"/>
</dbReference>
<dbReference type="GO" id="GO:0035556">
    <property type="term" value="P:intracellular signal transduction"/>
    <property type="evidence" value="ECO:0007669"/>
    <property type="project" value="Ensembl"/>
</dbReference>
<dbReference type="GO" id="GO:0030890">
    <property type="term" value="P:positive regulation of B cell proliferation"/>
    <property type="evidence" value="ECO:0007669"/>
    <property type="project" value="Ensembl"/>
</dbReference>
<protein>
    <submittedName>
        <fullName evidence="2">NCK associated protein 1 like</fullName>
    </submittedName>
</protein>
<dbReference type="GO" id="GO:0030295">
    <property type="term" value="F:protein kinase activator activity"/>
    <property type="evidence" value="ECO:0007669"/>
    <property type="project" value="Ensembl"/>
</dbReference>
<evidence type="ECO:0000313" key="3">
    <source>
        <dbReference type="Proteomes" id="UP000472273"/>
    </source>
</evidence>
<dbReference type="GO" id="GO:0030866">
    <property type="term" value="P:cortical actin cytoskeleton organization"/>
    <property type="evidence" value="ECO:0007669"/>
    <property type="project" value="Ensembl"/>
</dbReference>
<dbReference type="GO" id="GO:0065003">
    <property type="term" value="P:protein-containing complex assembly"/>
    <property type="evidence" value="ECO:0007669"/>
    <property type="project" value="Ensembl"/>
</dbReference>
<dbReference type="GO" id="GO:0043372">
    <property type="term" value="P:positive regulation of CD4-positive, alpha-beta T cell differentiation"/>
    <property type="evidence" value="ECO:0007669"/>
    <property type="project" value="Ensembl"/>
</dbReference>
<dbReference type="GO" id="GO:0032715">
    <property type="term" value="P:negative regulation of interleukin-6 production"/>
    <property type="evidence" value="ECO:0007669"/>
    <property type="project" value="Ensembl"/>
</dbReference>
<dbReference type="GO" id="GO:0005829">
    <property type="term" value="C:cytosol"/>
    <property type="evidence" value="ECO:0007669"/>
    <property type="project" value="Ensembl"/>
</dbReference>
<dbReference type="GO" id="GO:0001782">
    <property type="term" value="P:B cell homeostasis"/>
    <property type="evidence" value="ECO:0007669"/>
    <property type="project" value="Ensembl"/>
</dbReference>
<feature type="compositionally biased region" description="Basic residues" evidence="1">
    <location>
        <begin position="597"/>
        <end position="607"/>
    </location>
</feature>
<sequence length="1061" mass="120935">MSLSSVYEHKFAEKLTILNDRGKGVLIRIYNIKKTCTDSQTKLPFLTEKAMESSIKYINKKFPNLDTRSSTQHLGPVHREKADIFRTLTAYYQTFVDVMEFRDHVYELLNTIDASQCYLDINVNYDFTKNYLDLIVTYVSVIVLLSRIDDRKVLIGLHHCTHEMIHGISDSSFRRLGQMIIEYENPLRKLLEEFGPHTKTVSHALLSLHFLFVRRNHSADQWRADQLFSLISNPANMLSPASSDTMACEYLSWEVLERWIVMGFLLCHSCLGSTQNCLELWRMALRGSLYITLIRDEVLSIHKVTEEAFSGIKGYGKRITDIKDCKEHALQQSGQLHRGRRNFLRNAVREMEAILANEPGLLGPKAIYVFMALSFCRDEVAWLCRHSEHKGKNQEEFTDSYLAELLFLMERLRKLLKQHQNIIQRYHIQYLSRFDAQVLGDIIQDLTVCPEEESVIMSAFVNTLTSLTVKQVDVKEKFEFKGLRLDWFRLQAYTSVTKAPLQLRENHDLAKLMNLIVFHTKMLDSLEELIVETSDLSFFGYVCRIAEAGFAGSLNYSKFPLPVLQNWSEPAEYHLCLYLSLISQLLPKHCAPTISKARTKRAQKKASKKSEPERDKPGAESIRKNRGLVTNLDKLHLTLSELCWSINQANSIVVFEHIVTPVEYLSSQLEIRLSRCLARLVKPNPGSPEIVRPTEVLAGVQAYATFLVSLMHRVGVDTSHLLGGVLLQHTQPLDASGEQTITTLYTNWYLESLLRQASMGSIVLSPLLQAFVSVPKEGEQIFSAEEFCDVLEMRALAELLGPYGMKFLSDNLMWHVTSQMVELKKLVTENMDILVQIRSNYCHPEQMATLMPRLSGIDNVLKRMTIIGEILWFRSMAQEGLQEVTLSIFELATAAGLTCDIDPALVSALSNLKKDSSSPEEDYKTACLLLVFIAVSLPLLISDPSSIYLTEIDGYKNNIHCLAKAIIQVSAALFTIYNKNIESHLKEFLVLASASISQGGQEVDRMKAKNWESISLLLYLLVEESSFLTVDMLETCFPYVLLRNAYREISRNSLMNRLPAH</sequence>
<dbReference type="GO" id="GO:0070358">
    <property type="term" value="P:actin polymerization-dependent cell motility"/>
    <property type="evidence" value="ECO:0007669"/>
    <property type="project" value="Ensembl"/>
</dbReference>
<dbReference type="AlphaFoldDB" id="A0A670Z237"/>
<dbReference type="GO" id="GO:0016477">
    <property type="term" value="P:cell migration"/>
    <property type="evidence" value="ECO:0007669"/>
    <property type="project" value="TreeGrafter"/>
</dbReference>
<dbReference type="OMA" id="NXMRALA"/>
<proteinExistence type="predicted"/>
<dbReference type="GO" id="GO:0031209">
    <property type="term" value="C:SCAR complex"/>
    <property type="evidence" value="ECO:0007669"/>
    <property type="project" value="Ensembl"/>
</dbReference>
<dbReference type="GO" id="GO:0060100">
    <property type="term" value="P:positive regulation of phagocytosis, engulfment"/>
    <property type="evidence" value="ECO:0007669"/>
    <property type="project" value="Ensembl"/>
</dbReference>
<keyword evidence="3" id="KW-1185">Reference proteome</keyword>
<dbReference type="InterPro" id="IPR019137">
    <property type="entry name" value="Nck-associated_protein-1"/>
</dbReference>
<dbReference type="GO" id="GO:0033630">
    <property type="term" value="P:positive regulation of cell adhesion mediated by integrin"/>
    <property type="evidence" value="ECO:0007669"/>
    <property type="project" value="Ensembl"/>
</dbReference>
<dbReference type="GO" id="GO:0009410">
    <property type="term" value="P:response to xenobiotic stimulus"/>
    <property type="evidence" value="ECO:0007669"/>
    <property type="project" value="Ensembl"/>
</dbReference>
<feature type="compositionally biased region" description="Basic and acidic residues" evidence="1">
    <location>
        <begin position="608"/>
        <end position="623"/>
    </location>
</feature>
<dbReference type="GO" id="GO:0045648">
    <property type="term" value="P:positive regulation of erythrocyte differentiation"/>
    <property type="evidence" value="ECO:0007669"/>
    <property type="project" value="Ensembl"/>
</dbReference>
<dbReference type="GO" id="GO:0042102">
    <property type="term" value="P:positive regulation of T cell proliferation"/>
    <property type="evidence" value="ECO:0007669"/>
    <property type="project" value="Ensembl"/>
</dbReference>
<dbReference type="GO" id="GO:0005886">
    <property type="term" value="C:plasma membrane"/>
    <property type="evidence" value="ECO:0007669"/>
    <property type="project" value="Ensembl"/>
</dbReference>
<dbReference type="Proteomes" id="UP000472273">
    <property type="component" value="Unplaced"/>
</dbReference>
<gene>
    <name evidence="2" type="primary">NCKAP1L</name>
</gene>
<dbReference type="Pfam" id="PF09735">
    <property type="entry name" value="Nckap1"/>
    <property type="match status" value="2"/>
</dbReference>
<dbReference type="Ensembl" id="ENSPTXT00000015549.1">
    <property type="protein sequence ID" value="ENSPTXP00000015081.1"/>
    <property type="gene ID" value="ENSPTXG00000009098.1"/>
</dbReference>
<dbReference type="GO" id="GO:0043378">
    <property type="term" value="P:positive regulation of CD8-positive, alpha-beta T cell differentiation"/>
    <property type="evidence" value="ECO:0007669"/>
    <property type="project" value="Ensembl"/>
</dbReference>
<dbReference type="GO" id="GO:0045579">
    <property type="term" value="P:positive regulation of B cell differentiation"/>
    <property type="evidence" value="ECO:0007669"/>
    <property type="project" value="Ensembl"/>
</dbReference>
<dbReference type="GO" id="GO:0030031">
    <property type="term" value="P:cell projection assembly"/>
    <property type="evidence" value="ECO:0007669"/>
    <property type="project" value="TreeGrafter"/>
</dbReference>
<dbReference type="PANTHER" id="PTHR12093:SF9">
    <property type="entry name" value="NCK-ASSOCIATED PROTEIN 1-LIKE"/>
    <property type="match status" value="1"/>
</dbReference>
<dbReference type="GeneTree" id="ENSGT00390000016619"/>
<dbReference type="GO" id="GO:0043318">
    <property type="term" value="P:negative regulation of cytotoxic T cell degranulation"/>
    <property type="evidence" value="ECO:0007669"/>
    <property type="project" value="Ensembl"/>
</dbReference>
<evidence type="ECO:0000256" key="1">
    <source>
        <dbReference type="SAM" id="MobiDB-lite"/>
    </source>
</evidence>
<dbReference type="PANTHER" id="PTHR12093">
    <property type="entry name" value="NCK-ASSOCIATED PROTEIN 1"/>
    <property type="match status" value="1"/>
</dbReference>
<dbReference type="GO" id="GO:0032700">
    <property type="term" value="P:negative regulation of interleukin-17 production"/>
    <property type="evidence" value="ECO:0007669"/>
    <property type="project" value="Ensembl"/>
</dbReference>
<dbReference type="GO" id="GO:0030011">
    <property type="term" value="P:maintenance of cell polarity"/>
    <property type="evidence" value="ECO:0007669"/>
    <property type="project" value="Ensembl"/>
</dbReference>
<dbReference type="GO" id="GO:0006935">
    <property type="term" value="P:chemotaxis"/>
    <property type="evidence" value="ECO:0007669"/>
    <property type="project" value="Ensembl"/>
</dbReference>
<name>A0A670Z237_PSETE</name>
<dbReference type="GO" id="GO:1904515">
    <property type="term" value="P:positive regulation of TORC2 signaling"/>
    <property type="evidence" value="ECO:0007669"/>
    <property type="project" value="Ensembl"/>
</dbReference>
<dbReference type="GO" id="GO:0090023">
    <property type="term" value="P:positive regulation of neutrophil chemotaxis"/>
    <property type="evidence" value="ECO:0007669"/>
    <property type="project" value="Ensembl"/>
</dbReference>
<dbReference type="GO" id="GO:0048821">
    <property type="term" value="P:erythrocyte development"/>
    <property type="evidence" value="ECO:0007669"/>
    <property type="project" value="Ensembl"/>
</dbReference>
<feature type="region of interest" description="Disordered" evidence="1">
    <location>
        <begin position="597"/>
        <end position="623"/>
    </location>
</feature>
<dbReference type="GO" id="GO:0043029">
    <property type="term" value="P:T cell homeostasis"/>
    <property type="evidence" value="ECO:0007669"/>
    <property type="project" value="Ensembl"/>
</dbReference>
<dbReference type="GO" id="GO:0050853">
    <property type="term" value="P:B cell receptor signaling pathway"/>
    <property type="evidence" value="ECO:0007669"/>
    <property type="project" value="Ensembl"/>
</dbReference>
<dbReference type="GO" id="GO:0005096">
    <property type="term" value="F:GTPase activator activity"/>
    <property type="evidence" value="ECO:0007669"/>
    <property type="project" value="Ensembl"/>
</dbReference>
<dbReference type="GO" id="GO:0045588">
    <property type="term" value="P:positive regulation of gamma-delta T cell differentiation"/>
    <property type="evidence" value="ECO:0007669"/>
    <property type="project" value="Ensembl"/>
</dbReference>
<reference evidence="2" key="1">
    <citation type="submission" date="2025-08" db="UniProtKB">
        <authorList>
            <consortium name="Ensembl"/>
        </authorList>
    </citation>
    <scope>IDENTIFICATION</scope>
</reference>
<evidence type="ECO:0000313" key="2">
    <source>
        <dbReference type="Ensembl" id="ENSPTXP00000015081.1"/>
    </source>
</evidence>
<dbReference type="GO" id="GO:0048812">
    <property type="term" value="P:neuron projection morphogenesis"/>
    <property type="evidence" value="ECO:0007669"/>
    <property type="project" value="TreeGrafter"/>
</dbReference>
<accession>A0A670Z237</accession>